<feature type="compositionally biased region" description="Gly residues" evidence="4">
    <location>
        <begin position="315"/>
        <end position="333"/>
    </location>
</feature>
<proteinExistence type="predicted"/>
<dbReference type="PROSITE" id="PS50932">
    <property type="entry name" value="HTH_LACI_2"/>
    <property type="match status" value="1"/>
</dbReference>
<organism evidence="6 7">
    <name type="scientific">Bifidobacterium favimelis</name>
    <dbReference type="NCBI Taxonomy" id="3122979"/>
    <lineage>
        <taxon>Bacteria</taxon>
        <taxon>Bacillati</taxon>
        <taxon>Actinomycetota</taxon>
        <taxon>Actinomycetes</taxon>
        <taxon>Bifidobacteriales</taxon>
        <taxon>Bifidobacteriaceae</taxon>
        <taxon>Bifidobacterium</taxon>
    </lineage>
</organism>
<evidence type="ECO:0000313" key="6">
    <source>
        <dbReference type="EMBL" id="MEK0306474.1"/>
    </source>
</evidence>
<dbReference type="SMART" id="SM00354">
    <property type="entry name" value="HTH_LACI"/>
    <property type="match status" value="1"/>
</dbReference>
<dbReference type="PANTHER" id="PTHR30146:SF109">
    <property type="entry name" value="HTH-TYPE TRANSCRIPTIONAL REGULATOR GALS"/>
    <property type="match status" value="1"/>
</dbReference>
<evidence type="ECO:0000256" key="4">
    <source>
        <dbReference type="SAM" id="MobiDB-lite"/>
    </source>
</evidence>
<dbReference type="SUPFAM" id="SSF53822">
    <property type="entry name" value="Periplasmic binding protein-like I"/>
    <property type="match status" value="1"/>
</dbReference>
<feature type="region of interest" description="Disordered" evidence="4">
    <location>
        <begin position="314"/>
        <end position="335"/>
    </location>
</feature>
<evidence type="ECO:0000256" key="3">
    <source>
        <dbReference type="ARBA" id="ARBA00023163"/>
    </source>
</evidence>
<dbReference type="PANTHER" id="PTHR30146">
    <property type="entry name" value="LACI-RELATED TRANSCRIPTIONAL REPRESSOR"/>
    <property type="match status" value="1"/>
</dbReference>
<dbReference type="CDD" id="cd06267">
    <property type="entry name" value="PBP1_LacI_sugar_binding-like"/>
    <property type="match status" value="1"/>
</dbReference>
<keyword evidence="3" id="KW-0804">Transcription</keyword>
<evidence type="ECO:0000256" key="1">
    <source>
        <dbReference type="ARBA" id="ARBA00023015"/>
    </source>
</evidence>
<dbReference type="InterPro" id="IPR046335">
    <property type="entry name" value="LacI/GalR-like_sensor"/>
</dbReference>
<dbReference type="Pfam" id="PF13377">
    <property type="entry name" value="Peripla_BP_3"/>
    <property type="match status" value="1"/>
</dbReference>
<evidence type="ECO:0000259" key="5">
    <source>
        <dbReference type="PROSITE" id="PS50932"/>
    </source>
</evidence>
<dbReference type="InterPro" id="IPR010982">
    <property type="entry name" value="Lambda_DNA-bd_dom_sf"/>
</dbReference>
<keyword evidence="2 6" id="KW-0238">DNA-binding</keyword>
<protein>
    <submittedName>
        <fullName evidence="6">LacI family DNA-binding transcriptional regulator</fullName>
    </submittedName>
</protein>
<dbReference type="PROSITE" id="PS00356">
    <property type="entry name" value="HTH_LACI_1"/>
    <property type="match status" value="1"/>
</dbReference>
<dbReference type="Pfam" id="PF00356">
    <property type="entry name" value="LacI"/>
    <property type="match status" value="1"/>
</dbReference>
<dbReference type="Gene3D" id="1.10.260.40">
    <property type="entry name" value="lambda repressor-like DNA-binding domains"/>
    <property type="match status" value="1"/>
</dbReference>
<gene>
    <name evidence="6" type="ORF">V8P97_03180</name>
</gene>
<dbReference type="GO" id="GO:0003677">
    <property type="term" value="F:DNA binding"/>
    <property type="evidence" value="ECO:0007669"/>
    <property type="project" value="UniProtKB-KW"/>
</dbReference>
<evidence type="ECO:0000313" key="7">
    <source>
        <dbReference type="Proteomes" id="UP001373159"/>
    </source>
</evidence>
<name>A0ABU8ZPF6_9BIFI</name>
<dbReference type="CDD" id="cd01392">
    <property type="entry name" value="HTH_LacI"/>
    <property type="match status" value="1"/>
</dbReference>
<evidence type="ECO:0000256" key="2">
    <source>
        <dbReference type="ARBA" id="ARBA00023125"/>
    </source>
</evidence>
<keyword evidence="1" id="KW-0805">Transcription regulation</keyword>
<feature type="domain" description="HTH lacI-type" evidence="5">
    <location>
        <begin position="1"/>
        <end position="53"/>
    </location>
</feature>
<dbReference type="InterPro" id="IPR000843">
    <property type="entry name" value="HTH_LacI"/>
</dbReference>
<accession>A0ABU8ZPF6</accession>
<reference evidence="6 7" key="1">
    <citation type="submission" date="2024-02" db="EMBL/GenBank/DDBJ databases">
        <title>Bifidobacterium honeyensis sp. nov., isolated from the comb honey.</title>
        <authorList>
            <person name="Liu W."/>
            <person name="Li Y."/>
        </authorList>
    </citation>
    <scope>NUCLEOTIDE SEQUENCE [LARGE SCALE GENOMIC DNA]</scope>
    <source>
        <strain evidence="6 7">IMAU50988</strain>
    </source>
</reference>
<sequence>MRDIAAAAGVSQATVSYALHDKPVVSTTTARKVKEVARRLNYSPNITARSLKSGRSGAIGLVLQELDKPYSSHLADTISRYALDRGVQTIIQQTLYRRKSETSILELVTSSICDGVILAPSKLTEGQIRDQLNGKPAVLLSPSTRSTIYDSVYTPGFEGSYQATSYLLAHGCNRPIFMGRGFRARTGQRQTCDSALQRVAGFERAMADRGIDPDPDCFIELEKWETPFARRTIREVIDRGPSFDGVVCMNDTIALGVLRGLRDRGVEVPGQVSVIGFDGIGEGECSVPALSTVTLDIEQCARMAVDTLLERIGRAGQGKGPEGGQDGQLGREGGPAHLKVDCRLTIRESTR</sequence>
<dbReference type="InterPro" id="IPR028082">
    <property type="entry name" value="Peripla_BP_I"/>
</dbReference>
<dbReference type="Proteomes" id="UP001373159">
    <property type="component" value="Unassembled WGS sequence"/>
</dbReference>
<dbReference type="RefSeq" id="WP_340486184.1">
    <property type="nucleotide sequence ID" value="NZ_JBANDZ010000001.1"/>
</dbReference>
<keyword evidence="7" id="KW-1185">Reference proteome</keyword>
<dbReference type="SUPFAM" id="SSF47413">
    <property type="entry name" value="lambda repressor-like DNA-binding domains"/>
    <property type="match status" value="1"/>
</dbReference>
<dbReference type="EMBL" id="JBANBB010000001">
    <property type="protein sequence ID" value="MEK0306474.1"/>
    <property type="molecule type" value="Genomic_DNA"/>
</dbReference>
<dbReference type="Gene3D" id="3.40.50.2300">
    <property type="match status" value="2"/>
</dbReference>
<comment type="caution">
    <text evidence="6">The sequence shown here is derived from an EMBL/GenBank/DDBJ whole genome shotgun (WGS) entry which is preliminary data.</text>
</comment>